<gene>
    <name evidence="1" type="ORF">SE17_26810</name>
</gene>
<proteinExistence type="predicted"/>
<accession>A0A0P9H8Z4</accession>
<protein>
    <submittedName>
        <fullName evidence="1">Uncharacterized protein</fullName>
    </submittedName>
</protein>
<evidence type="ECO:0000313" key="1">
    <source>
        <dbReference type="EMBL" id="KPV50463.1"/>
    </source>
</evidence>
<dbReference type="EMBL" id="LJCR01001379">
    <property type="protein sequence ID" value="KPV50463.1"/>
    <property type="molecule type" value="Genomic_DNA"/>
</dbReference>
<dbReference type="AlphaFoldDB" id="A0A0P9H8Z4"/>
<dbReference type="Proteomes" id="UP000050509">
    <property type="component" value="Unassembled WGS sequence"/>
</dbReference>
<organism evidence="1 2">
    <name type="scientific">Kouleothrix aurantiaca</name>
    <dbReference type="NCBI Taxonomy" id="186479"/>
    <lineage>
        <taxon>Bacteria</taxon>
        <taxon>Bacillati</taxon>
        <taxon>Chloroflexota</taxon>
        <taxon>Chloroflexia</taxon>
        <taxon>Chloroflexales</taxon>
        <taxon>Roseiflexineae</taxon>
        <taxon>Roseiflexaceae</taxon>
        <taxon>Kouleothrix</taxon>
    </lineage>
</organism>
<sequence length="421" mass="48247">MSDADYVVQEQQQLLQTHRRTLAHALVQLAMQGGYAQATPSLLNSIDEHCATIQRIKIWLRDHNTAIEDEENDLAAQRLRQLPGNDGPRRGDTPLGTRVTISRLNNSMGVLRDLMRQVPDIHDAAVEFRTIFQAACKQIDTLRSYKLLHDQLHDVQFRCYENIERELQHYPEREYSADNLATYADNLEDCIAELREIIANTPTLRTVPVWVEWLAEAHSQILQALSSENTLLLRRAADQIRRVLNVYPTPINARLISTVQSMDLGTLVDIMEYIHRTCSDVGVNAETVKRLGDGLTALRELHAKLTNLSSDHEQWQPIDNLLRLPNDSLDDIVALWDKLKLQAGELYGSSKEDWARELRDDADRIDQAVQLKDARVIKQQFISYRSRAMRRFFQVDKQLRKVCDKLDHVGGPFAFVIGVLE</sequence>
<reference evidence="1 2" key="1">
    <citation type="submission" date="2015-09" db="EMBL/GenBank/DDBJ databases">
        <title>Draft genome sequence of Kouleothrix aurantiaca JCM 19913.</title>
        <authorList>
            <person name="Hemp J."/>
        </authorList>
    </citation>
    <scope>NUCLEOTIDE SEQUENCE [LARGE SCALE GENOMIC DNA]</scope>
    <source>
        <strain evidence="1 2">COM-B</strain>
    </source>
</reference>
<name>A0A0P9H8Z4_9CHLR</name>
<evidence type="ECO:0000313" key="2">
    <source>
        <dbReference type="Proteomes" id="UP000050509"/>
    </source>
</evidence>
<comment type="caution">
    <text evidence="1">The sequence shown here is derived from an EMBL/GenBank/DDBJ whole genome shotgun (WGS) entry which is preliminary data.</text>
</comment>
<keyword evidence="2" id="KW-1185">Reference proteome</keyword>